<dbReference type="GO" id="GO:0003677">
    <property type="term" value="F:DNA binding"/>
    <property type="evidence" value="ECO:0007669"/>
    <property type="project" value="UniProtKB-KW"/>
</dbReference>
<keyword evidence="9" id="KW-1185">Reference proteome</keyword>
<dbReference type="STRING" id="1555112.LIP_0218"/>
<sequence>MRPVRVLIVDDQQMIREGISLILKSHPGIEVVGEAANGREALERVEASQPDVVLMDISMPELNGIDATVVLKRRFPQVKVLALTVHDAEGYILQLLRAGASGYIVKKAAGDELIEAIRCVCRGDYYLHPTVTRQVIEEYVRHMQEGTRGPEDLLTERERQIVQLAAEGYKNREIAERLNISLKTVETHRANIMQKLNISDRVELVRYAIRAGIIEP</sequence>
<dbReference type="InterPro" id="IPR000792">
    <property type="entry name" value="Tscrpt_reg_LuxR_C"/>
</dbReference>
<feature type="modified residue" description="4-aspartylphosphate" evidence="5">
    <location>
        <position position="56"/>
    </location>
</feature>
<dbReference type="CDD" id="cd17535">
    <property type="entry name" value="REC_NarL-like"/>
    <property type="match status" value="1"/>
</dbReference>
<dbReference type="Pfam" id="PF00196">
    <property type="entry name" value="GerE"/>
    <property type="match status" value="1"/>
</dbReference>
<dbReference type="PANTHER" id="PTHR43214">
    <property type="entry name" value="TWO-COMPONENT RESPONSE REGULATOR"/>
    <property type="match status" value="1"/>
</dbReference>
<name>A0A0K2SG57_LIMPI</name>
<reference evidence="9" key="1">
    <citation type="submission" date="2015-07" db="EMBL/GenBank/DDBJ databases">
        <title>Complete genome sequence and phylogenetic analysis of Limnochorda pilosa.</title>
        <authorList>
            <person name="Watanabe M."/>
            <person name="Kojima H."/>
            <person name="Fukui M."/>
        </authorList>
    </citation>
    <scope>NUCLEOTIDE SEQUENCE [LARGE SCALE GENOMIC DNA]</scope>
    <source>
        <strain evidence="9">HC45</strain>
    </source>
</reference>
<dbReference type="AlphaFoldDB" id="A0A0K2SG57"/>
<dbReference type="PRINTS" id="PR00038">
    <property type="entry name" value="HTHLUXR"/>
</dbReference>
<dbReference type="RefSeq" id="WP_068133165.1">
    <property type="nucleotide sequence ID" value="NZ_AP014924.1"/>
</dbReference>
<dbReference type="SUPFAM" id="SSF46894">
    <property type="entry name" value="C-terminal effector domain of the bipartite response regulators"/>
    <property type="match status" value="1"/>
</dbReference>
<dbReference type="SMART" id="SM00448">
    <property type="entry name" value="REC"/>
    <property type="match status" value="1"/>
</dbReference>
<evidence type="ECO:0000256" key="4">
    <source>
        <dbReference type="ARBA" id="ARBA00023163"/>
    </source>
</evidence>
<dbReference type="PROSITE" id="PS50043">
    <property type="entry name" value="HTH_LUXR_2"/>
    <property type="match status" value="1"/>
</dbReference>
<protein>
    <submittedName>
        <fullName evidence="8">LuxR family transcriptional regulator</fullName>
    </submittedName>
</protein>
<dbReference type="GO" id="GO:0006355">
    <property type="term" value="P:regulation of DNA-templated transcription"/>
    <property type="evidence" value="ECO:0007669"/>
    <property type="project" value="InterPro"/>
</dbReference>
<keyword evidence="3" id="KW-0238">DNA-binding</keyword>
<evidence type="ECO:0000256" key="5">
    <source>
        <dbReference type="PROSITE-ProRule" id="PRU00169"/>
    </source>
</evidence>
<dbReference type="Gene3D" id="3.40.50.2300">
    <property type="match status" value="1"/>
</dbReference>
<dbReference type="SUPFAM" id="SSF52172">
    <property type="entry name" value="CheY-like"/>
    <property type="match status" value="1"/>
</dbReference>
<dbReference type="PATRIC" id="fig|1555112.3.peg.224"/>
<keyword evidence="4" id="KW-0804">Transcription</keyword>
<dbReference type="KEGG" id="lpil:LIP_0218"/>
<feature type="domain" description="HTH luxR-type" evidence="6">
    <location>
        <begin position="147"/>
        <end position="212"/>
    </location>
</feature>
<dbReference type="InterPro" id="IPR001789">
    <property type="entry name" value="Sig_transdc_resp-reg_receiver"/>
</dbReference>
<dbReference type="CDD" id="cd06170">
    <property type="entry name" value="LuxR_C_like"/>
    <property type="match status" value="1"/>
</dbReference>
<dbReference type="InterPro" id="IPR039420">
    <property type="entry name" value="WalR-like"/>
</dbReference>
<gene>
    <name evidence="8" type="ORF">LIP_0218</name>
</gene>
<evidence type="ECO:0000313" key="8">
    <source>
        <dbReference type="EMBL" id="BAS26075.1"/>
    </source>
</evidence>
<accession>A0A0K2SG57</accession>
<keyword evidence="2" id="KW-0805">Transcription regulation</keyword>
<evidence type="ECO:0000259" key="7">
    <source>
        <dbReference type="PROSITE" id="PS50110"/>
    </source>
</evidence>
<evidence type="ECO:0000256" key="1">
    <source>
        <dbReference type="ARBA" id="ARBA00022553"/>
    </source>
</evidence>
<feature type="domain" description="Response regulatory" evidence="7">
    <location>
        <begin position="5"/>
        <end position="121"/>
    </location>
</feature>
<dbReference type="InterPro" id="IPR016032">
    <property type="entry name" value="Sig_transdc_resp-reg_C-effctor"/>
</dbReference>
<dbReference type="InterPro" id="IPR011006">
    <property type="entry name" value="CheY-like_superfamily"/>
</dbReference>
<evidence type="ECO:0000313" key="9">
    <source>
        <dbReference type="Proteomes" id="UP000065807"/>
    </source>
</evidence>
<reference evidence="9" key="2">
    <citation type="journal article" date="2016" name="Int. J. Syst. Evol. Microbiol.">
        <title>Complete genome sequence and cell structure of Limnochorda pilosa, a Gram-negative spore-former within the phylum Firmicutes.</title>
        <authorList>
            <person name="Watanabe M."/>
            <person name="Kojima H."/>
            <person name="Fukui M."/>
        </authorList>
    </citation>
    <scope>NUCLEOTIDE SEQUENCE [LARGE SCALE GENOMIC DNA]</scope>
    <source>
        <strain evidence="9">HC45</strain>
    </source>
</reference>
<evidence type="ECO:0000259" key="6">
    <source>
        <dbReference type="PROSITE" id="PS50043"/>
    </source>
</evidence>
<keyword evidence="1 5" id="KW-0597">Phosphoprotein</keyword>
<dbReference type="EMBL" id="AP014924">
    <property type="protein sequence ID" value="BAS26075.1"/>
    <property type="molecule type" value="Genomic_DNA"/>
</dbReference>
<evidence type="ECO:0000256" key="3">
    <source>
        <dbReference type="ARBA" id="ARBA00023125"/>
    </source>
</evidence>
<dbReference type="Pfam" id="PF00072">
    <property type="entry name" value="Response_reg"/>
    <property type="match status" value="1"/>
</dbReference>
<dbReference type="InterPro" id="IPR058245">
    <property type="entry name" value="NreC/VraR/RcsB-like_REC"/>
</dbReference>
<dbReference type="Proteomes" id="UP000065807">
    <property type="component" value="Chromosome"/>
</dbReference>
<dbReference type="GO" id="GO:0000160">
    <property type="term" value="P:phosphorelay signal transduction system"/>
    <property type="evidence" value="ECO:0007669"/>
    <property type="project" value="InterPro"/>
</dbReference>
<organism evidence="8 9">
    <name type="scientific">Limnochorda pilosa</name>
    <dbReference type="NCBI Taxonomy" id="1555112"/>
    <lineage>
        <taxon>Bacteria</taxon>
        <taxon>Bacillati</taxon>
        <taxon>Bacillota</taxon>
        <taxon>Limnochordia</taxon>
        <taxon>Limnochordales</taxon>
        <taxon>Limnochordaceae</taxon>
        <taxon>Limnochorda</taxon>
    </lineage>
</organism>
<evidence type="ECO:0000256" key="2">
    <source>
        <dbReference type="ARBA" id="ARBA00023015"/>
    </source>
</evidence>
<dbReference type="PANTHER" id="PTHR43214:SF43">
    <property type="entry name" value="TWO-COMPONENT RESPONSE REGULATOR"/>
    <property type="match status" value="1"/>
</dbReference>
<dbReference type="PROSITE" id="PS00622">
    <property type="entry name" value="HTH_LUXR_1"/>
    <property type="match status" value="1"/>
</dbReference>
<dbReference type="OrthoDB" id="9779069at2"/>
<proteinExistence type="predicted"/>
<dbReference type="PROSITE" id="PS50110">
    <property type="entry name" value="RESPONSE_REGULATORY"/>
    <property type="match status" value="1"/>
</dbReference>
<dbReference type="SMART" id="SM00421">
    <property type="entry name" value="HTH_LUXR"/>
    <property type="match status" value="1"/>
</dbReference>